<accession>A0A0B7C1B9</accession>
<evidence type="ECO:0008006" key="2">
    <source>
        <dbReference type="Google" id="ProtNLM"/>
    </source>
</evidence>
<dbReference type="EMBL" id="HACG01052091">
    <property type="protein sequence ID" value="CEK98962.1"/>
    <property type="molecule type" value="Transcribed_RNA"/>
</dbReference>
<reference evidence="1" key="1">
    <citation type="submission" date="2014-12" db="EMBL/GenBank/DDBJ databases">
        <title>Insight into the proteome of Arion vulgaris.</title>
        <authorList>
            <person name="Aradska J."/>
            <person name="Bulat T."/>
            <person name="Smidak R."/>
            <person name="Sarate P."/>
            <person name="Gangsoo J."/>
            <person name="Sialana F."/>
            <person name="Bilban M."/>
            <person name="Lubec G."/>
        </authorList>
    </citation>
    <scope>NUCLEOTIDE SEQUENCE</scope>
    <source>
        <tissue evidence="1">Skin</tissue>
    </source>
</reference>
<feature type="non-terminal residue" evidence="1">
    <location>
        <position position="49"/>
    </location>
</feature>
<protein>
    <recommendedName>
        <fullName evidence="2">RNase H type-1 domain-containing protein</fullName>
    </recommendedName>
</protein>
<name>A0A0B7C1B9_9EUPU</name>
<gene>
    <name evidence="1" type="primary">ORF220074</name>
</gene>
<proteinExistence type="predicted"/>
<evidence type="ECO:0000313" key="1">
    <source>
        <dbReference type="EMBL" id="CEK98962.1"/>
    </source>
</evidence>
<sequence length="49" mass="5784">MTAIILQWVPSYCGIAGNKKMDKHAMMAGEYEHKDNEMKKKKWRKKSIE</sequence>
<dbReference type="AlphaFoldDB" id="A0A0B7C1B9"/>
<organism evidence="1">
    <name type="scientific">Arion vulgaris</name>
    <dbReference type="NCBI Taxonomy" id="1028688"/>
    <lineage>
        <taxon>Eukaryota</taxon>
        <taxon>Metazoa</taxon>
        <taxon>Spiralia</taxon>
        <taxon>Lophotrochozoa</taxon>
        <taxon>Mollusca</taxon>
        <taxon>Gastropoda</taxon>
        <taxon>Heterobranchia</taxon>
        <taxon>Euthyneura</taxon>
        <taxon>Panpulmonata</taxon>
        <taxon>Eupulmonata</taxon>
        <taxon>Stylommatophora</taxon>
        <taxon>Helicina</taxon>
        <taxon>Arionoidea</taxon>
        <taxon>Arionidae</taxon>
        <taxon>Arion</taxon>
    </lineage>
</organism>